<dbReference type="EMBL" id="LZMT01000008">
    <property type="protein sequence ID" value="OBX65579.1"/>
    <property type="molecule type" value="Genomic_DNA"/>
</dbReference>
<accession>A0AA91JA65</accession>
<evidence type="ECO:0000313" key="1">
    <source>
        <dbReference type="EMBL" id="OBX65579.1"/>
    </source>
</evidence>
<dbReference type="InterPro" id="IPR003795">
    <property type="entry name" value="DUF192"/>
</dbReference>
<evidence type="ECO:0008006" key="2">
    <source>
        <dbReference type="Google" id="ProtNLM"/>
    </source>
</evidence>
<protein>
    <recommendedName>
        <fullName evidence="2">DUF192 domain-containing protein</fullName>
    </recommendedName>
</protein>
<reference evidence="1" key="1">
    <citation type="submission" date="2016-06" db="EMBL/GenBank/DDBJ databases">
        <title>Draft genome of Moraxella osloensis CCUG 67237.</title>
        <authorList>
            <person name="Salva-Serra F."/>
            <person name="Engstrom-Jakobsson H."/>
            <person name="Thorell K."/>
            <person name="Gonzales-Siles L."/>
            <person name="Karlsson R."/>
            <person name="Boulund F."/>
            <person name="Engstrand L."/>
            <person name="Kristiansson E."/>
            <person name="Moore E."/>
        </authorList>
    </citation>
    <scope>NUCLEOTIDE SEQUENCE [LARGE SCALE GENOMIC DNA]</scope>
    <source>
        <strain evidence="1">CCUG 67237</strain>
    </source>
</reference>
<dbReference type="InterPro" id="IPR038695">
    <property type="entry name" value="Saro_0823-like_sf"/>
</dbReference>
<comment type="caution">
    <text evidence="1">The sequence shown here is derived from an EMBL/GenBank/DDBJ whole genome shotgun (WGS) entry which is preliminary data.</text>
</comment>
<proteinExistence type="predicted"/>
<gene>
    <name evidence="1" type="ORF">A9299_08185</name>
</gene>
<dbReference type="AlphaFoldDB" id="A0AA91JA65"/>
<dbReference type="Gene3D" id="2.60.120.1140">
    <property type="entry name" value="Protein of unknown function DUF192"/>
    <property type="match status" value="1"/>
</dbReference>
<name>A0AA91JA65_FAUOS</name>
<dbReference type="Pfam" id="PF02643">
    <property type="entry name" value="DUF192"/>
    <property type="match status" value="1"/>
</dbReference>
<organism evidence="1">
    <name type="scientific">Faucicola osloensis</name>
    <name type="common">Moraxella osloensis</name>
    <dbReference type="NCBI Taxonomy" id="34062"/>
    <lineage>
        <taxon>Bacteria</taxon>
        <taxon>Pseudomonadati</taxon>
        <taxon>Pseudomonadota</taxon>
        <taxon>Gammaproteobacteria</taxon>
        <taxon>Moraxellales</taxon>
        <taxon>Moraxellaceae</taxon>
        <taxon>Faucicola</taxon>
    </lineage>
</organism>
<sequence length="112" mass="12611">MITHTLLGEIEIISAITFFTRLKGLLGTKALSQSQALSIMPCRSVHTIGMRYTIHLVCLDKTGRVVAIKQNLQPYRFYIAPKDTYEILEFSAAIHPISQSLVGRQFFIGDKQ</sequence>